<evidence type="ECO:0000313" key="1">
    <source>
        <dbReference type="EMBL" id="CAK5087464.1"/>
    </source>
</evidence>
<keyword evidence="2" id="KW-1185">Reference proteome</keyword>
<protein>
    <submittedName>
        <fullName evidence="1">Uncharacterized protein</fullName>
    </submittedName>
</protein>
<sequence length="55" mass="6072">MECAKNIRRYLCYTYVLPDYVIIQGGNSFTEAGLVVSGPATLPQIKVLGQGECKY</sequence>
<name>A0ACB1A9K4_MELEN</name>
<dbReference type="EMBL" id="CAVMJV010000065">
    <property type="protein sequence ID" value="CAK5087464.1"/>
    <property type="molecule type" value="Genomic_DNA"/>
</dbReference>
<gene>
    <name evidence="1" type="ORF">MENTE1834_LOCUS35035</name>
</gene>
<organism evidence="1 2">
    <name type="scientific">Meloidogyne enterolobii</name>
    <name type="common">Root-knot nematode worm</name>
    <name type="synonym">Meloidogyne mayaguensis</name>
    <dbReference type="NCBI Taxonomy" id="390850"/>
    <lineage>
        <taxon>Eukaryota</taxon>
        <taxon>Metazoa</taxon>
        <taxon>Ecdysozoa</taxon>
        <taxon>Nematoda</taxon>
        <taxon>Chromadorea</taxon>
        <taxon>Rhabditida</taxon>
        <taxon>Tylenchina</taxon>
        <taxon>Tylenchomorpha</taxon>
        <taxon>Tylenchoidea</taxon>
        <taxon>Meloidogynidae</taxon>
        <taxon>Meloidogyninae</taxon>
        <taxon>Meloidogyne</taxon>
    </lineage>
</organism>
<reference evidence="1" key="1">
    <citation type="submission" date="2023-11" db="EMBL/GenBank/DDBJ databases">
        <authorList>
            <person name="Poullet M."/>
        </authorList>
    </citation>
    <scope>NUCLEOTIDE SEQUENCE</scope>
    <source>
        <strain evidence="1">E1834</strain>
    </source>
</reference>
<proteinExistence type="predicted"/>
<accession>A0ACB1A9K4</accession>
<dbReference type="Proteomes" id="UP001497535">
    <property type="component" value="Unassembled WGS sequence"/>
</dbReference>
<comment type="caution">
    <text evidence="1">The sequence shown here is derived from an EMBL/GenBank/DDBJ whole genome shotgun (WGS) entry which is preliminary data.</text>
</comment>
<evidence type="ECO:0000313" key="2">
    <source>
        <dbReference type="Proteomes" id="UP001497535"/>
    </source>
</evidence>